<dbReference type="InterPro" id="IPR036188">
    <property type="entry name" value="FAD/NAD-bd_sf"/>
</dbReference>
<dbReference type="Proteomes" id="UP000006281">
    <property type="component" value="Chromosome"/>
</dbReference>
<sequence length="506" mass="54565">MELLADRHVLGGPGRLPGGGPGHFGGLPLDLAEADPGHRFAGRWKCPQTVLERVLGRRAAALGARVRRGAGLAERGDHVEAEVVVAGERRRVAAAYLAGCDGQDSAVRVLGGFDFPGADAARELLRADVEGLAIPDRRFERHPHGLATAWRRPDGSTRVMVHVFGASPRPRTPDFAEIAAAWRHVTGEDIAHGRPTWLDAFDDEHRQAAGYRRGRGADPGRRPGPGTAPARRAGGRAAARRVHRPGAVRRRPRAPRPHDQRPRPATHPRRDPGRDRRGGGDRHGQARRQDRAGHRLQPGHRPGHRAAVGARGRAGRGPLRGRRGRGGRDRGADREGRRAGVRGARRTRPAGRRARAVPRSGAGVARAHRQHRAGRRGEQRGRADARRGRARGRDAGGVRPAVRGQRQGPVLPRPAGVAAAVRWRPDRHHLLGPDPGGQSRTGGVRDVQGRRRAAHPAPRPAPRAARHHGEHGRAGHHRQRQRGVRRPRGGGGDGPAVRVQPGRAGA</sequence>
<feature type="compositionally biased region" description="Basic and acidic residues" evidence="1">
    <location>
        <begin position="256"/>
        <end position="293"/>
    </location>
</feature>
<dbReference type="GO" id="GO:0004497">
    <property type="term" value="F:monooxygenase activity"/>
    <property type="evidence" value="ECO:0007669"/>
    <property type="project" value="UniProtKB-KW"/>
</dbReference>
<dbReference type="STRING" id="1179773.BN6_41000"/>
<feature type="compositionally biased region" description="Low complexity" evidence="1">
    <location>
        <begin position="224"/>
        <end position="237"/>
    </location>
</feature>
<keyword evidence="3" id="KW-0503">Monooxygenase</keyword>
<evidence type="ECO:0000313" key="3">
    <source>
        <dbReference type="EMBL" id="CCH31387.1"/>
    </source>
</evidence>
<dbReference type="EMBL" id="HE804045">
    <property type="protein sequence ID" value="CCH31387.1"/>
    <property type="molecule type" value="Genomic_DNA"/>
</dbReference>
<dbReference type="SUPFAM" id="SSF51905">
    <property type="entry name" value="FAD/NAD(P)-binding domain"/>
    <property type="match status" value="1"/>
</dbReference>
<feature type="compositionally biased region" description="Basic residues" evidence="1">
    <location>
        <begin position="238"/>
        <end position="255"/>
    </location>
</feature>
<proteinExistence type="predicted"/>
<evidence type="ECO:0000256" key="1">
    <source>
        <dbReference type="SAM" id="MobiDB-lite"/>
    </source>
</evidence>
<dbReference type="Pfam" id="PF01494">
    <property type="entry name" value="FAD_binding_3"/>
    <property type="match status" value="1"/>
</dbReference>
<dbReference type="GO" id="GO:0071949">
    <property type="term" value="F:FAD binding"/>
    <property type="evidence" value="ECO:0007669"/>
    <property type="project" value="InterPro"/>
</dbReference>
<organism evidence="3 4">
    <name type="scientific">Saccharothrix espanaensis (strain ATCC 51144 / DSM 44229 / JCM 9112 / NBRC 15066 / NRRL 15764)</name>
    <dbReference type="NCBI Taxonomy" id="1179773"/>
    <lineage>
        <taxon>Bacteria</taxon>
        <taxon>Bacillati</taxon>
        <taxon>Actinomycetota</taxon>
        <taxon>Actinomycetes</taxon>
        <taxon>Pseudonocardiales</taxon>
        <taxon>Pseudonocardiaceae</taxon>
        <taxon>Saccharothrix</taxon>
    </lineage>
</organism>
<dbReference type="KEGG" id="sesp:BN6_41000"/>
<feature type="compositionally biased region" description="Basic and acidic residues" evidence="1">
    <location>
        <begin position="375"/>
        <end position="396"/>
    </location>
</feature>
<name>K0K1E0_SACES</name>
<dbReference type="HOGENOM" id="CLU_538497_0_0_11"/>
<evidence type="ECO:0000313" key="4">
    <source>
        <dbReference type="Proteomes" id="UP000006281"/>
    </source>
</evidence>
<dbReference type="Gene3D" id="3.50.50.60">
    <property type="entry name" value="FAD/NAD(P)-binding domain"/>
    <property type="match status" value="1"/>
</dbReference>
<dbReference type="eggNOG" id="COG0654">
    <property type="taxonomic scope" value="Bacteria"/>
</dbReference>
<evidence type="ECO:0000259" key="2">
    <source>
        <dbReference type="Pfam" id="PF01494"/>
    </source>
</evidence>
<feature type="compositionally biased region" description="Basic residues" evidence="1">
    <location>
        <begin position="464"/>
        <end position="488"/>
    </location>
</feature>
<accession>K0K1E0</accession>
<feature type="compositionally biased region" description="Basic and acidic residues" evidence="1">
    <location>
        <begin position="326"/>
        <end position="338"/>
    </location>
</feature>
<dbReference type="InterPro" id="IPR002938">
    <property type="entry name" value="FAD-bd"/>
</dbReference>
<feature type="region of interest" description="Disordered" evidence="1">
    <location>
        <begin position="427"/>
        <end position="506"/>
    </location>
</feature>
<keyword evidence="4" id="KW-1185">Reference proteome</keyword>
<feature type="compositionally biased region" description="Basic residues" evidence="1">
    <location>
        <begin position="339"/>
        <end position="356"/>
    </location>
</feature>
<dbReference type="Gene3D" id="3.30.70.2450">
    <property type="match status" value="1"/>
</dbReference>
<feature type="domain" description="FAD-binding" evidence="2">
    <location>
        <begin position="46"/>
        <end position="215"/>
    </location>
</feature>
<keyword evidence="3" id="KW-0560">Oxidoreductase</keyword>
<dbReference type="AlphaFoldDB" id="K0K1E0"/>
<reference evidence="3 4" key="1">
    <citation type="journal article" date="2012" name="BMC Genomics">
        <title>Complete genome sequence of Saccharothrix espanaensis DSM 44229T and comparison to the other completely sequenced Pseudonocardiaceae.</title>
        <authorList>
            <person name="Strobel T."/>
            <person name="Al-Dilaimi A."/>
            <person name="Blom J."/>
            <person name="Gessner A."/>
            <person name="Kalinowski J."/>
            <person name="Luzhetska M."/>
            <person name="Puhler A."/>
            <person name="Szczepanowski R."/>
            <person name="Bechthold A."/>
            <person name="Ruckert C."/>
        </authorList>
    </citation>
    <scope>NUCLEOTIDE SEQUENCE [LARGE SCALE GENOMIC DNA]</scope>
    <source>
        <strain evidence="4">ATCC 51144 / DSM 44229 / JCM 9112 / NBRC 15066 / NRRL 15764</strain>
    </source>
</reference>
<gene>
    <name evidence="3" type="ordered locus">BN6_41000</name>
</gene>
<feature type="region of interest" description="Disordered" evidence="1">
    <location>
        <begin position="210"/>
        <end position="414"/>
    </location>
</feature>
<protein>
    <submittedName>
        <fullName evidence="3">Putative monooxygenase</fullName>
    </submittedName>
</protein>